<dbReference type="PANTHER" id="PTHR47506">
    <property type="entry name" value="TRANSCRIPTIONAL REGULATORY PROTEIN"/>
    <property type="match status" value="1"/>
</dbReference>
<sequence>MPRKAQYNLDAILSQAIDVFLEHGYHGAIMDEIIARTEFNRRGFYLEFGSKQTFLYMVLEHYQNHHLSKVIKHLESNQGLESINQFFNQYVEHVKGKGCLLINSITELGFDDQKVREIGRHYLDRLQIDFIGCLEKAMSLGQIHTNTNIESTALQLTSYVQGFAVNAVLAGETDELQLATQALLGPLQSNNH</sequence>
<evidence type="ECO:0000313" key="7">
    <source>
        <dbReference type="Proteomes" id="UP001521137"/>
    </source>
</evidence>
<evidence type="ECO:0000259" key="5">
    <source>
        <dbReference type="PROSITE" id="PS50977"/>
    </source>
</evidence>
<dbReference type="Pfam" id="PF00440">
    <property type="entry name" value="TetR_N"/>
    <property type="match status" value="1"/>
</dbReference>
<dbReference type="Pfam" id="PF16925">
    <property type="entry name" value="TetR_C_13"/>
    <property type="match status" value="1"/>
</dbReference>
<evidence type="ECO:0000256" key="1">
    <source>
        <dbReference type="ARBA" id="ARBA00023015"/>
    </source>
</evidence>
<keyword evidence="7" id="KW-1185">Reference proteome</keyword>
<dbReference type="PROSITE" id="PS50977">
    <property type="entry name" value="HTH_TETR_2"/>
    <property type="match status" value="1"/>
</dbReference>
<reference evidence="6 7" key="1">
    <citation type="submission" date="2022-01" db="EMBL/GenBank/DDBJ databases">
        <title>Paraglaciecola sp. G1-23.</title>
        <authorList>
            <person name="Jin M.S."/>
            <person name="Han D.M."/>
            <person name="Kim H.M."/>
            <person name="Jeon C.O."/>
        </authorList>
    </citation>
    <scope>NUCLEOTIDE SEQUENCE [LARGE SCALE GENOMIC DNA]</scope>
    <source>
        <strain evidence="6 7">G1-23</strain>
    </source>
</reference>
<keyword evidence="1" id="KW-0805">Transcription regulation</keyword>
<dbReference type="InterPro" id="IPR009057">
    <property type="entry name" value="Homeodomain-like_sf"/>
</dbReference>
<keyword evidence="3" id="KW-0804">Transcription</keyword>
<dbReference type="InterPro" id="IPR011075">
    <property type="entry name" value="TetR_C"/>
</dbReference>
<dbReference type="Gene3D" id="1.10.357.10">
    <property type="entry name" value="Tetracycline Repressor, domain 2"/>
    <property type="match status" value="1"/>
</dbReference>
<name>A0ABS9D2W3_9ALTE</name>
<dbReference type="SUPFAM" id="SSF46689">
    <property type="entry name" value="Homeodomain-like"/>
    <property type="match status" value="1"/>
</dbReference>
<accession>A0ABS9D2W3</accession>
<dbReference type="PANTHER" id="PTHR47506:SF1">
    <property type="entry name" value="HTH-TYPE TRANSCRIPTIONAL REGULATOR YJDC"/>
    <property type="match status" value="1"/>
</dbReference>
<comment type="caution">
    <text evidence="6">The sequence shown here is derived from an EMBL/GenBank/DDBJ whole genome shotgun (WGS) entry which is preliminary data.</text>
</comment>
<organism evidence="6 7">
    <name type="scientific">Paraglaciecola algarum</name>
    <dbReference type="NCBI Taxonomy" id="3050085"/>
    <lineage>
        <taxon>Bacteria</taxon>
        <taxon>Pseudomonadati</taxon>
        <taxon>Pseudomonadota</taxon>
        <taxon>Gammaproteobacteria</taxon>
        <taxon>Alteromonadales</taxon>
        <taxon>Alteromonadaceae</taxon>
        <taxon>Paraglaciecola</taxon>
    </lineage>
</organism>
<dbReference type="InterPro" id="IPR036271">
    <property type="entry name" value="Tet_transcr_reg_TetR-rel_C_sf"/>
</dbReference>
<keyword evidence="2 4" id="KW-0238">DNA-binding</keyword>
<evidence type="ECO:0000256" key="3">
    <source>
        <dbReference type="ARBA" id="ARBA00023163"/>
    </source>
</evidence>
<dbReference type="Gene3D" id="1.10.10.60">
    <property type="entry name" value="Homeodomain-like"/>
    <property type="match status" value="1"/>
</dbReference>
<dbReference type="SUPFAM" id="SSF48498">
    <property type="entry name" value="Tetracyclin repressor-like, C-terminal domain"/>
    <property type="match status" value="1"/>
</dbReference>
<gene>
    <name evidence="6" type="ORF">L0668_04030</name>
</gene>
<proteinExistence type="predicted"/>
<protein>
    <submittedName>
        <fullName evidence="6">TetR/AcrR family transcriptional regulator</fullName>
    </submittedName>
</protein>
<evidence type="ECO:0000256" key="2">
    <source>
        <dbReference type="ARBA" id="ARBA00023125"/>
    </source>
</evidence>
<feature type="DNA-binding region" description="H-T-H motif" evidence="4">
    <location>
        <begin position="29"/>
        <end position="48"/>
    </location>
</feature>
<dbReference type="InterPro" id="IPR001647">
    <property type="entry name" value="HTH_TetR"/>
</dbReference>
<dbReference type="Proteomes" id="UP001521137">
    <property type="component" value="Unassembled WGS sequence"/>
</dbReference>
<dbReference type="EMBL" id="JAKGAS010000002">
    <property type="protein sequence ID" value="MCF2947263.1"/>
    <property type="molecule type" value="Genomic_DNA"/>
</dbReference>
<dbReference type="RefSeq" id="WP_235310795.1">
    <property type="nucleotide sequence ID" value="NZ_JAKGAS010000002.1"/>
</dbReference>
<evidence type="ECO:0000256" key="4">
    <source>
        <dbReference type="PROSITE-ProRule" id="PRU00335"/>
    </source>
</evidence>
<feature type="domain" description="HTH tetR-type" evidence="5">
    <location>
        <begin position="6"/>
        <end position="66"/>
    </location>
</feature>
<evidence type="ECO:0000313" key="6">
    <source>
        <dbReference type="EMBL" id="MCF2947263.1"/>
    </source>
</evidence>